<evidence type="ECO:0000256" key="11">
    <source>
        <dbReference type="SAM" id="MobiDB-lite"/>
    </source>
</evidence>
<dbReference type="GO" id="GO:0005634">
    <property type="term" value="C:nucleus"/>
    <property type="evidence" value="ECO:0007669"/>
    <property type="project" value="UniProtKB-SubCell"/>
</dbReference>
<dbReference type="InterPro" id="IPR008906">
    <property type="entry name" value="HATC_C_dom"/>
</dbReference>
<keyword evidence="5" id="KW-0862">Zinc</keyword>
<reference evidence="13" key="1">
    <citation type="submission" date="2021-01" db="EMBL/GenBank/DDBJ databases">
        <authorList>
            <person name="Lovell J.T."/>
            <person name="Bentley N."/>
            <person name="Bhattarai G."/>
            <person name="Jenkins J.W."/>
            <person name="Sreedasyam A."/>
            <person name="Alarcon Y."/>
            <person name="Bock C."/>
            <person name="Boston L."/>
            <person name="Carlson J."/>
            <person name="Cervantes K."/>
            <person name="Clermont K."/>
            <person name="Krom N."/>
            <person name="Kubenka K."/>
            <person name="Mamidi S."/>
            <person name="Mattison C."/>
            <person name="Monteros M."/>
            <person name="Pisani C."/>
            <person name="Plott C."/>
            <person name="Rajasekar S."/>
            <person name="Rhein H.S."/>
            <person name="Rohla C."/>
            <person name="Song M."/>
            <person name="Hilaire R.S."/>
            <person name="Shu S."/>
            <person name="Wells L."/>
            <person name="Wang X."/>
            <person name="Webber J."/>
            <person name="Heerema R.J."/>
            <person name="Klein P."/>
            <person name="Conner P."/>
            <person name="Grauke L."/>
            <person name="Grimwood J."/>
            <person name="Schmutz J."/>
            <person name="Randall J.J."/>
        </authorList>
    </citation>
    <scope>NUCLEOTIDE SEQUENCE</scope>
    <source>
        <tissue evidence="13">Leaf</tissue>
    </source>
</reference>
<evidence type="ECO:0000256" key="1">
    <source>
        <dbReference type="ARBA" id="ARBA00004123"/>
    </source>
</evidence>
<dbReference type="Proteomes" id="UP000811246">
    <property type="component" value="Chromosome 1"/>
</dbReference>
<feature type="region of interest" description="Disordered" evidence="11">
    <location>
        <begin position="1"/>
        <end position="29"/>
    </location>
</feature>
<dbReference type="GO" id="GO:0008270">
    <property type="term" value="F:zinc ion binding"/>
    <property type="evidence" value="ECO:0007669"/>
    <property type="project" value="UniProtKB-KW"/>
</dbReference>
<keyword evidence="9" id="KW-0539">Nucleus</keyword>
<accession>A0A922G1M2</accession>
<dbReference type="AlphaFoldDB" id="A0A922G1M2"/>
<dbReference type="PROSITE" id="PS50808">
    <property type="entry name" value="ZF_BED"/>
    <property type="match status" value="1"/>
</dbReference>
<keyword evidence="4 10" id="KW-0863">Zinc-finger</keyword>
<dbReference type="InterPro" id="IPR003656">
    <property type="entry name" value="Znf_BED"/>
</dbReference>
<sequence>MESLGILEASSPSLQMHDERYEETNAVPSSSKKRKLVSKVWNDFDKVIIDGKDKAVCKHCNRGFVRSSKSGTTHLKNHLSRCPAAKDVETHQKMMNTTCLEKAGVGGDFVFDNEMSRLDVARMIIKHGYPLDMVEHEFFQTFADILNVYKKEKEKLYKYLSTLSCHFNLIIQFWTCHTKKNVYCCLALQFLEDGLILKKKILALKKVVQYNDIAMETLFGTVTSLLREWNIDKKLCSITLESSYSNDVMVREFESRIHHRTCRRPLCGHLFHIHCITSIINRLLQDGLNEIGWVLCKIRSTIRYINEASVLWKMNYQSTLKQHNLQDKYSTICEDVSTRWDSSFLMLESALELRKVFSLLEGNDRDFVAMNPSMEEWDMAVVVYKYLKVLYDAICSFSGSKCLTANVYFPKVCSIHLRLLELQKSEHTYIRMAIRMKEKFDEYFHECITVLAIAVILDPRKKFDFVQFAFEHLNGCHEAGNILAYIRNTLNDIFDDYVKELGMQASSSSSVNNHNSNSFPSHFDHDNCDMLDMWYESKHRNSVACPRAELDRYLGGEIIDNADRDFDILGWWGANSLDFPIVGQMALDILGIPMSTCAISDSDFNTESMTMINPVFDGLDPEIIEALICGEYWLGRPTKK</sequence>
<evidence type="ECO:0000256" key="5">
    <source>
        <dbReference type="ARBA" id="ARBA00022833"/>
    </source>
</evidence>
<protein>
    <recommendedName>
        <fullName evidence="12">BED-type domain-containing protein</fullName>
    </recommendedName>
</protein>
<feature type="domain" description="BED-type" evidence="12">
    <location>
        <begin position="35"/>
        <end position="98"/>
    </location>
</feature>
<dbReference type="InterPro" id="IPR025525">
    <property type="entry name" value="hAT-like_transposase_RNase-H"/>
</dbReference>
<comment type="caution">
    <text evidence="13">The sequence shown here is derived from an EMBL/GenBank/DDBJ whole genome shotgun (WGS) entry which is preliminary data.</text>
</comment>
<comment type="subunit">
    <text evidence="2">Homodimer.</text>
</comment>
<dbReference type="Pfam" id="PF05699">
    <property type="entry name" value="Dimer_Tnp_hAT"/>
    <property type="match status" value="1"/>
</dbReference>
<dbReference type="GO" id="GO:0046983">
    <property type="term" value="F:protein dimerization activity"/>
    <property type="evidence" value="ECO:0007669"/>
    <property type="project" value="InterPro"/>
</dbReference>
<comment type="subcellular location">
    <subcellularLocation>
        <location evidence="1">Nucleus</location>
    </subcellularLocation>
</comment>
<dbReference type="EMBL" id="CM031825">
    <property type="protein sequence ID" value="KAG6732374.1"/>
    <property type="molecule type" value="Genomic_DNA"/>
</dbReference>
<evidence type="ECO:0000256" key="8">
    <source>
        <dbReference type="ARBA" id="ARBA00023163"/>
    </source>
</evidence>
<keyword evidence="6" id="KW-0805">Transcription regulation</keyword>
<dbReference type="Pfam" id="PF14372">
    <property type="entry name" value="hAT-like_RNase-H"/>
    <property type="match status" value="1"/>
</dbReference>
<dbReference type="Pfam" id="PF02892">
    <property type="entry name" value="zf-BED"/>
    <property type="match status" value="1"/>
</dbReference>
<evidence type="ECO:0000313" key="13">
    <source>
        <dbReference type="EMBL" id="KAG6732374.1"/>
    </source>
</evidence>
<dbReference type="InterPro" id="IPR052035">
    <property type="entry name" value="ZnF_BED_domain_contain"/>
</dbReference>
<evidence type="ECO:0000256" key="7">
    <source>
        <dbReference type="ARBA" id="ARBA00023125"/>
    </source>
</evidence>
<dbReference type="GO" id="GO:0003677">
    <property type="term" value="F:DNA binding"/>
    <property type="evidence" value="ECO:0007669"/>
    <property type="project" value="UniProtKB-KW"/>
</dbReference>
<keyword evidence="3" id="KW-0479">Metal-binding</keyword>
<evidence type="ECO:0000313" key="14">
    <source>
        <dbReference type="Proteomes" id="UP000811246"/>
    </source>
</evidence>
<keyword evidence="8" id="KW-0804">Transcription</keyword>
<gene>
    <name evidence="13" type="ORF">I3842_01G174000</name>
</gene>
<name>A0A922G1M2_CARIL</name>
<dbReference type="SMART" id="SM00614">
    <property type="entry name" value="ZnF_BED"/>
    <property type="match status" value="1"/>
</dbReference>
<organism evidence="13 14">
    <name type="scientific">Carya illinoinensis</name>
    <name type="common">Pecan</name>
    <dbReference type="NCBI Taxonomy" id="32201"/>
    <lineage>
        <taxon>Eukaryota</taxon>
        <taxon>Viridiplantae</taxon>
        <taxon>Streptophyta</taxon>
        <taxon>Embryophyta</taxon>
        <taxon>Tracheophyta</taxon>
        <taxon>Spermatophyta</taxon>
        <taxon>Magnoliopsida</taxon>
        <taxon>eudicotyledons</taxon>
        <taxon>Gunneridae</taxon>
        <taxon>Pentapetalae</taxon>
        <taxon>rosids</taxon>
        <taxon>fabids</taxon>
        <taxon>Fagales</taxon>
        <taxon>Juglandaceae</taxon>
        <taxon>Carya</taxon>
    </lineage>
</organism>
<evidence type="ECO:0000256" key="3">
    <source>
        <dbReference type="ARBA" id="ARBA00022723"/>
    </source>
</evidence>
<evidence type="ECO:0000256" key="6">
    <source>
        <dbReference type="ARBA" id="ARBA00023015"/>
    </source>
</evidence>
<evidence type="ECO:0000256" key="4">
    <source>
        <dbReference type="ARBA" id="ARBA00022771"/>
    </source>
</evidence>
<evidence type="ECO:0000256" key="9">
    <source>
        <dbReference type="ARBA" id="ARBA00023242"/>
    </source>
</evidence>
<proteinExistence type="predicted"/>
<evidence type="ECO:0000259" key="12">
    <source>
        <dbReference type="PROSITE" id="PS50808"/>
    </source>
</evidence>
<dbReference type="PANTHER" id="PTHR46481">
    <property type="entry name" value="ZINC FINGER BED DOMAIN-CONTAINING PROTEIN 4"/>
    <property type="match status" value="1"/>
</dbReference>
<keyword evidence="7" id="KW-0238">DNA-binding</keyword>
<dbReference type="PANTHER" id="PTHR46481:SF10">
    <property type="entry name" value="ZINC FINGER BED DOMAIN-CONTAINING PROTEIN 39"/>
    <property type="match status" value="1"/>
</dbReference>
<evidence type="ECO:0000256" key="10">
    <source>
        <dbReference type="PROSITE-ProRule" id="PRU00027"/>
    </source>
</evidence>
<evidence type="ECO:0000256" key="2">
    <source>
        <dbReference type="ARBA" id="ARBA00011738"/>
    </source>
</evidence>